<organism evidence="2 3">
    <name type="scientific">Penicillium olsonii</name>
    <dbReference type="NCBI Taxonomy" id="99116"/>
    <lineage>
        <taxon>Eukaryota</taxon>
        <taxon>Fungi</taxon>
        <taxon>Dikarya</taxon>
        <taxon>Ascomycota</taxon>
        <taxon>Pezizomycotina</taxon>
        <taxon>Eurotiomycetes</taxon>
        <taxon>Eurotiomycetidae</taxon>
        <taxon>Eurotiales</taxon>
        <taxon>Aspergillaceae</taxon>
        <taxon>Penicillium</taxon>
    </lineage>
</organism>
<name>A0A9W4I5H5_PENOL</name>
<gene>
    <name evidence="2" type="ORF">POLS_LOCUS8133</name>
</gene>
<dbReference type="EMBL" id="CAJVOS010000060">
    <property type="protein sequence ID" value="CAG8222280.1"/>
    <property type="molecule type" value="Genomic_DNA"/>
</dbReference>
<keyword evidence="3" id="KW-1185">Reference proteome</keyword>
<dbReference type="AlphaFoldDB" id="A0A9W4I5H5"/>
<evidence type="ECO:0000313" key="3">
    <source>
        <dbReference type="Proteomes" id="UP001153618"/>
    </source>
</evidence>
<comment type="caution">
    <text evidence="2">The sequence shown here is derived from an EMBL/GenBank/DDBJ whole genome shotgun (WGS) entry which is preliminary data.</text>
</comment>
<feature type="region of interest" description="Disordered" evidence="1">
    <location>
        <begin position="469"/>
        <end position="498"/>
    </location>
</feature>
<feature type="compositionally biased region" description="Polar residues" evidence="1">
    <location>
        <begin position="470"/>
        <end position="481"/>
    </location>
</feature>
<feature type="region of interest" description="Disordered" evidence="1">
    <location>
        <begin position="319"/>
        <end position="450"/>
    </location>
</feature>
<sequence>MSMRTTHLEKEYEKTLSDSARLLDGERDRVRRMEQLFLQFENEALKVQLEESNGHLLGFSKADSEACVQLQDACQEIDRLEHQAQNTSNEMNRLKNELAAQKNNSANYNTVLAEKVQLSRELTALQSELERLKTQDGSYQAVVAKNNEMERLANSLEAQLDDEKHAHQRTQAKASQQATEITNLSARIEELRKEFAGELRAKQQQERDFQQQSSGWESQRTVLEGKVESLNKQLRASKSKLQEVQSELHQRGNVKAHAANGSEATRSVPLQRPGPISRPSSHSGVEIATPGAFRVQGKMRKDSAMPGEKSSFSITPFLNRTGGGLSDSPMSSVAGDDDVGHDGAADAPTPLEALKGNRNGEPKRMGSALRRQLSPGQDRNPISKTVKPKARESASTAPAPVKVPTKLPAKEKTSVNRMVSAIEDDGLSDSSAEELAKPKKRKLVGQRDRSLFEEDEDDIGLFKNIARKGSTLSKGPANSTKFGAPMGFSPLKKDRKRI</sequence>
<evidence type="ECO:0000313" key="2">
    <source>
        <dbReference type="EMBL" id="CAG8222280.1"/>
    </source>
</evidence>
<feature type="compositionally biased region" description="Polar residues" evidence="1">
    <location>
        <begin position="374"/>
        <end position="383"/>
    </location>
</feature>
<protein>
    <submittedName>
        <fullName evidence="2">Uncharacterized protein</fullName>
    </submittedName>
</protein>
<dbReference type="OrthoDB" id="20105at2759"/>
<proteinExistence type="predicted"/>
<feature type="region of interest" description="Disordered" evidence="1">
    <location>
        <begin position="238"/>
        <end position="285"/>
    </location>
</feature>
<evidence type="ECO:0000256" key="1">
    <source>
        <dbReference type="SAM" id="MobiDB-lite"/>
    </source>
</evidence>
<dbReference type="Proteomes" id="UP001153618">
    <property type="component" value="Unassembled WGS sequence"/>
</dbReference>
<accession>A0A9W4I5H5</accession>
<reference evidence="2" key="1">
    <citation type="submission" date="2021-07" db="EMBL/GenBank/DDBJ databases">
        <authorList>
            <person name="Branca A.L. A."/>
        </authorList>
    </citation>
    <scope>NUCLEOTIDE SEQUENCE</scope>
</reference>